<feature type="transmembrane region" description="Helical" evidence="1">
    <location>
        <begin position="208"/>
        <end position="227"/>
    </location>
</feature>
<sequence length="267" mass="29287">MSFTTRSQRESLLAWTIVALAIVQVLVMFLPNLGVGQTVAVQAEAVRTPLTPAGWAFAIWAVIYLWSFLYAVYQLLPGQRYDAILAVIRLPSAIVFALNALWVVAAQLTGLSFVTVLIAAAELLLLIVVLFNIQPDAFVLTKRRRAFIHWPFLLFTGWISLALFANISSFLAFINIRLFGLGETGAAAVLLVCACALCIGVQRQLRGAILYALPVVWGCVAIAAANVQHGPHYWMAALAVLAAAGVAWFTYWTRARSTRLRNSPWRG</sequence>
<organism evidence="2 3">
    <name type="scientific">Oceanidesulfovibrio marinus</name>
    <dbReference type="NCBI Taxonomy" id="370038"/>
    <lineage>
        <taxon>Bacteria</taxon>
        <taxon>Pseudomonadati</taxon>
        <taxon>Thermodesulfobacteriota</taxon>
        <taxon>Desulfovibrionia</taxon>
        <taxon>Desulfovibrionales</taxon>
        <taxon>Desulfovibrionaceae</taxon>
        <taxon>Oceanidesulfovibrio</taxon>
    </lineage>
</organism>
<dbReference type="PANTHER" id="PTHR33802:SF1">
    <property type="entry name" value="XK-RELATED PROTEIN"/>
    <property type="match status" value="1"/>
</dbReference>
<proteinExistence type="predicted"/>
<dbReference type="RefSeq" id="WP_144233772.1">
    <property type="nucleotide sequence ID" value="NZ_QMIF01000001.1"/>
</dbReference>
<accession>A0A6P1ZLA5</accession>
<dbReference type="Proteomes" id="UP000434052">
    <property type="component" value="Unassembled WGS sequence"/>
</dbReference>
<reference evidence="2 3" key="1">
    <citation type="submission" date="2018-06" db="EMBL/GenBank/DDBJ databases">
        <title>Complete genome of Desulfovibrio marinus P48SEP.</title>
        <authorList>
            <person name="Crispim J.S."/>
            <person name="Vidigal P.M.P."/>
            <person name="Silva L.C.F."/>
            <person name="Araujo L.C."/>
            <person name="Laguardia C.N."/>
            <person name="Dias R.S."/>
            <person name="Sousa M.P."/>
            <person name="Paula S.O."/>
            <person name="Silva C."/>
        </authorList>
    </citation>
    <scope>NUCLEOTIDE SEQUENCE [LARGE SCALE GENOMIC DNA]</scope>
    <source>
        <strain evidence="2 3">P48SEP</strain>
    </source>
</reference>
<evidence type="ECO:0008006" key="4">
    <source>
        <dbReference type="Google" id="ProtNLM"/>
    </source>
</evidence>
<keyword evidence="1" id="KW-1133">Transmembrane helix</keyword>
<gene>
    <name evidence="2" type="ORF">DQK91_02035</name>
</gene>
<name>A0A6P1ZLA5_9BACT</name>
<feature type="transmembrane region" description="Helical" evidence="1">
    <location>
        <begin position="111"/>
        <end position="131"/>
    </location>
</feature>
<dbReference type="AlphaFoldDB" id="A0A6P1ZLA5"/>
<dbReference type="EMBL" id="QMIF01000001">
    <property type="protein sequence ID" value="TVM36721.1"/>
    <property type="molecule type" value="Genomic_DNA"/>
</dbReference>
<protein>
    <recommendedName>
        <fullName evidence="4">Tryptophan-rich sensory protein</fullName>
    </recommendedName>
</protein>
<dbReference type="OrthoDB" id="5189031at2"/>
<comment type="caution">
    <text evidence="2">The sequence shown here is derived from an EMBL/GenBank/DDBJ whole genome shotgun (WGS) entry which is preliminary data.</text>
</comment>
<feature type="transmembrane region" description="Helical" evidence="1">
    <location>
        <begin position="83"/>
        <end position="105"/>
    </location>
</feature>
<feature type="transmembrane region" description="Helical" evidence="1">
    <location>
        <begin position="12"/>
        <end position="33"/>
    </location>
</feature>
<keyword evidence="1" id="KW-0812">Transmembrane</keyword>
<evidence type="ECO:0000313" key="2">
    <source>
        <dbReference type="EMBL" id="TVM36721.1"/>
    </source>
</evidence>
<feature type="transmembrane region" description="Helical" evidence="1">
    <location>
        <begin position="233"/>
        <end position="252"/>
    </location>
</feature>
<keyword evidence="1" id="KW-0472">Membrane</keyword>
<evidence type="ECO:0000313" key="3">
    <source>
        <dbReference type="Proteomes" id="UP000434052"/>
    </source>
</evidence>
<feature type="transmembrane region" description="Helical" evidence="1">
    <location>
        <begin position="152"/>
        <end position="174"/>
    </location>
</feature>
<dbReference type="PANTHER" id="PTHR33802">
    <property type="entry name" value="SI:CH211-161H7.5-RELATED"/>
    <property type="match status" value="1"/>
</dbReference>
<feature type="transmembrane region" description="Helical" evidence="1">
    <location>
        <begin position="180"/>
        <end position="201"/>
    </location>
</feature>
<evidence type="ECO:0000256" key="1">
    <source>
        <dbReference type="SAM" id="Phobius"/>
    </source>
</evidence>
<feature type="transmembrane region" description="Helical" evidence="1">
    <location>
        <begin position="53"/>
        <end position="76"/>
    </location>
</feature>